<dbReference type="OrthoDB" id="6414136at2759"/>
<dbReference type="EMBL" id="BGPR01056162">
    <property type="protein sequence ID" value="GBO32680.1"/>
    <property type="molecule type" value="Genomic_DNA"/>
</dbReference>
<keyword evidence="3" id="KW-1185">Reference proteome</keyword>
<sequence>MDKSDPEAKNFIDLVQKEVSQYVVGNSIKDLNLRGRKSKAFTAWVLLQDNVEFRVNESFLGGGKYGNPEVTAVTLLIPGEEKRGLRISIDEDKARLYEIVNGSYDITFNWKVDDKNCSITMNVSINGTVACTKASEGLIWEDLDKNKDAKIRIGGTKNRKMTLTELVSLGKQQHKSHEVVKFVANDPEVKSALKELGSELQKGNSTEKSAQTEDSKAADTSKQLSKSLKEDVKAEQSSPSQASAIDFCRIS</sequence>
<feature type="region of interest" description="Disordered" evidence="1">
    <location>
        <begin position="195"/>
        <end position="251"/>
    </location>
</feature>
<organism evidence="2 3">
    <name type="scientific">Araneus ventricosus</name>
    <name type="common">Orbweaver spider</name>
    <name type="synonym">Epeira ventricosa</name>
    <dbReference type="NCBI Taxonomy" id="182803"/>
    <lineage>
        <taxon>Eukaryota</taxon>
        <taxon>Metazoa</taxon>
        <taxon>Ecdysozoa</taxon>
        <taxon>Arthropoda</taxon>
        <taxon>Chelicerata</taxon>
        <taxon>Arachnida</taxon>
        <taxon>Araneae</taxon>
        <taxon>Araneomorphae</taxon>
        <taxon>Entelegynae</taxon>
        <taxon>Araneoidea</taxon>
        <taxon>Araneidae</taxon>
        <taxon>Araneus</taxon>
    </lineage>
</organism>
<evidence type="ECO:0000313" key="2">
    <source>
        <dbReference type="EMBL" id="GBO32680.1"/>
    </source>
</evidence>
<accession>A0A4Y2W959</accession>
<dbReference type="Proteomes" id="UP000499080">
    <property type="component" value="Unassembled WGS sequence"/>
</dbReference>
<reference evidence="2 3" key="1">
    <citation type="journal article" date="2019" name="Sci. Rep.">
        <title>Orb-weaving spider Araneus ventricosus genome elucidates the spidroin gene catalogue.</title>
        <authorList>
            <person name="Kono N."/>
            <person name="Nakamura H."/>
            <person name="Ohtoshi R."/>
            <person name="Moran D.A.P."/>
            <person name="Shinohara A."/>
            <person name="Yoshida Y."/>
            <person name="Fujiwara M."/>
            <person name="Mori M."/>
            <person name="Tomita M."/>
            <person name="Arakawa K."/>
        </authorList>
    </citation>
    <scope>NUCLEOTIDE SEQUENCE [LARGE SCALE GENOMIC DNA]</scope>
</reference>
<proteinExistence type="predicted"/>
<dbReference type="AlphaFoldDB" id="A0A4Y2W959"/>
<evidence type="ECO:0000256" key="1">
    <source>
        <dbReference type="SAM" id="MobiDB-lite"/>
    </source>
</evidence>
<gene>
    <name evidence="2" type="ORF">AVEN_275693_1</name>
</gene>
<comment type="caution">
    <text evidence="2">The sequence shown here is derived from an EMBL/GenBank/DDBJ whole genome shotgun (WGS) entry which is preliminary data.</text>
</comment>
<feature type="compositionally biased region" description="Basic and acidic residues" evidence="1">
    <location>
        <begin position="210"/>
        <end position="219"/>
    </location>
</feature>
<protein>
    <submittedName>
        <fullName evidence="2">Uncharacterized protein</fullName>
    </submittedName>
</protein>
<evidence type="ECO:0000313" key="3">
    <source>
        <dbReference type="Proteomes" id="UP000499080"/>
    </source>
</evidence>
<name>A0A4Y2W959_ARAVE</name>